<reference evidence="3 4" key="1">
    <citation type="journal article" date="2018" name="Nat. Ecol. Evol.">
        <title>Pezizomycetes genomes reveal the molecular basis of ectomycorrhizal truffle lifestyle.</title>
        <authorList>
            <person name="Murat C."/>
            <person name="Payen T."/>
            <person name="Noel B."/>
            <person name="Kuo A."/>
            <person name="Morin E."/>
            <person name="Chen J."/>
            <person name="Kohler A."/>
            <person name="Krizsan K."/>
            <person name="Balestrini R."/>
            <person name="Da Silva C."/>
            <person name="Montanini B."/>
            <person name="Hainaut M."/>
            <person name="Levati E."/>
            <person name="Barry K.W."/>
            <person name="Belfiori B."/>
            <person name="Cichocki N."/>
            <person name="Clum A."/>
            <person name="Dockter R.B."/>
            <person name="Fauchery L."/>
            <person name="Guy J."/>
            <person name="Iotti M."/>
            <person name="Le Tacon F."/>
            <person name="Lindquist E.A."/>
            <person name="Lipzen A."/>
            <person name="Malagnac F."/>
            <person name="Mello A."/>
            <person name="Molinier V."/>
            <person name="Miyauchi S."/>
            <person name="Poulain J."/>
            <person name="Riccioni C."/>
            <person name="Rubini A."/>
            <person name="Sitrit Y."/>
            <person name="Splivallo R."/>
            <person name="Traeger S."/>
            <person name="Wang M."/>
            <person name="Zifcakova L."/>
            <person name="Wipf D."/>
            <person name="Zambonelli A."/>
            <person name="Paolocci F."/>
            <person name="Nowrousian M."/>
            <person name="Ottonello S."/>
            <person name="Baldrian P."/>
            <person name="Spatafora J.W."/>
            <person name="Henrissat B."/>
            <person name="Nagy L.G."/>
            <person name="Aury J.M."/>
            <person name="Wincker P."/>
            <person name="Grigoriev I.V."/>
            <person name="Bonfante P."/>
            <person name="Martin F.M."/>
        </authorList>
    </citation>
    <scope>NUCLEOTIDE SEQUENCE [LARGE SCALE GENOMIC DNA]</scope>
    <source>
        <strain evidence="3 4">RN42</strain>
    </source>
</reference>
<feature type="non-terminal residue" evidence="3">
    <location>
        <position position="296"/>
    </location>
</feature>
<dbReference type="Proteomes" id="UP000275078">
    <property type="component" value="Unassembled WGS sequence"/>
</dbReference>
<organism evidence="3 4">
    <name type="scientific">Ascobolus immersus RN42</name>
    <dbReference type="NCBI Taxonomy" id="1160509"/>
    <lineage>
        <taxon>Eukaryota</taxon>
        <taxon>Fungi</taxon>
        <taxon>Dikarya</taxon>
        <taxon>Ascomycota</taxon>
        <taxon>Pezizomycotina</taxon>
        <taxon>Pezizomycetes</taxon>
        <taxon>Pezizales</taxon>
        <taxon>Ascobolaceae</taxon>
        <taxon>Ascobolus</taxon>
    </lineage>
</organism>
<feature type="compositionally biased region" description="Polar residues" evidence="2">
    <location>
        <begin position="146"/>
        <end position="156"/>
    </location>
</feature>
<evidence type="ECO:0000313" key="4">
    <source>
        <dbReference type="Proteomes" id="UP000275078"/>
    </source>
</evidence>
<sequence length="296" mass="33156">MSGPMAHLNRPRINPQQIWMSPTPVNTILPPNGLYTDIRNLISRVESLEYEKKQTAHRMDELENAVKLAAEADSKLVDSHYEEMGKTRALEERVAELEYLVSSLQMQPPPVARFRRNASTSSFWGDPDASYYSGSRRGWVQPNVRNFNRQPWNGNGRNRRPHRQYGSNMRLRPDFNNYATGGSTFGPSEEYSALSDDGSVIVGMDPKGRSKFPYGGEEKETVVYAESRGAVTLDPPIKAQPDLFLNIPSAGLRNEFKNEGVSINQKDGYSSDESSNGDPGEGSDESFDYVDSDHGR</sequence>
<evidence type="ECO:0000256" key="1">
    <source>
        <dbReference type="SAM" id="Coils"/>
    </source>
</evidence>
<proteinExistence type="predicted"/>
<protein>
    <submittedName>
        <fullName evidence="3">Uncharacterized protein</fullName>
    </submittedName>
</protein>
<feature type="compositionally biased region" description="Acidic residues" evidence="2">
    <location>
        <begin position="281"/>
        <end position="290"/>
    </location>
</feature>
<name>A0A3N4IL44_ASCIM</name>
<keyword evidence="1" id="KW-0175">Coiled coil</keyword>
<feature type="region of interest" description="Disordered" evidence="2">
    <location>
        <begin position="259"/>
        <end position="296"/>
    </location>
</feature>
<feature type="region of interest" description="Disordered" evidence="2">
    <location>
        <begin position="146"/>
        <end position="173"/>
    </location>
</feature>
<evidence type="ECO:0000313" key="3">
    <source>
        <dbReference type="EMBL" id="RPA86137.1"/>
    </source>
</evidence>
<feature type="coiled-coil region" evidence="1">
    <location>
        <begin position="45"/>
        <end position="107"/>
    </location>
</feature>
<keyword evidence="4" id="KW-1185">Reference proteome</keyword>
<dbReference type="AlphaFoldDB" id="A0A3N4IL44"/>
<dbReference type="EMBL" id="ML119650">
    <property type="protein sequence ID" value="RPA86137.1"/>
    <property type="molecule type" value="Genomic_DNA"/>
</dbReference>
<evidence type="ECO:0000256" key="2">
    <source>
        <dbReference type="SAM" id="MobiDB-lite"/>
    </source>
</evidence>
<gene>
    <name evidence="3" type="ORF">BJ508DRAFT_411331</name>
</gene>
<feature type="compositionally biased region" description="Polar residues" evidence="2">
    <location>
        <begin position="261"/>
        <end position="277"/>
    </location>
</feature>
<accession>A0A3N4IL44</accession>